<evidence type="ECO:0000313" key="2">
    <source>
        <dbReference type="EMBL" id="KAK8985050.1"/>
    </source>
</evidence>
<feature type="compositionally biased region" description="Low complexity" evidence="1">
    <location>
        <begin position="215"/>
        <end position="226"/>
    </location>
</feature>
<feature type="region of interest" description="Disordered" evidence="1">
    <location>
        <begin position="394"/>
        <end position="437"/>
    </location>
</feature>
<gene>
    <name evidence="2" type="ORF">V6N11_082667</name>
</gene>
<dbReference type="EMBL" id="JBBPBN010000072">
    <property type="protein sequence ID" value="KAK8985050.1"/>
    <property type="molecule type" value="Genomic_DNA"/>
</dbReference>
<proteinExistence type="predicted"/>
<dbReference type="Proteomes" id="UP001396334">
    <property type="component" value="Unassembled WGS sequence"/>
</dbReference>
<evidence type="ECO:0000256" key="1">
    <source>
        <dbReference type="SAM" id="MobiDB-lite"/>
    </source>
</evidence>
<reference evidence="2 3" key="1">
    <citation type="journal article" date="2024" name="G3 (Bethesda)">
        <title>Genome assembly of Hibiscus sabdariffa L. provides insights into metabolisms of medicinal natural products.</title>
        <authorList>
            <person name="Kim T."/>
        </authorList>
    </citation>
    <scope>NUCLEOTIDE SEQUENCE [LARGE SCALE GENOMIC DNA]</scope>
    <source>
        <strain evidence="2">TK-2024</strain>
        <tissue evidence="2">Old leaves</tissue>
    </source>
</reference>
<evidence type="ECO:0000313" key="3">
    <source>
        <dbReference type="Proteomes" id="UP001396334"/>
    </source>
</evidence>
<sequence length="437" mass="47115">MDAYCKDLKNPTECTTYPLYSALTSQFVGPGGRLSDNTPVMIMFQSHERPISPALDVNNPASKNQKMIPSHIGVFADGSVPNNVSYAAMAGHEPNPHGKSNISSSLSDDDIVVLEDDYVIDQFGKIPSIKFSNHVHEQIDNSMRNTIIVRLLGRSIGFRTLQTSCGVYGRSKETCGSQDGRGQYDLSLDTKEGTARVVPPESSEGGISKNERSGVDNGSGNSANSGSRFTALLVEDGVDAQEKSLPVVDANNNKGPKVISNPPRILQNDAYMKSNPTKKSKEVGHRDDKVTSTQIRVDKDVVIISQDDVGSLDRHTAITLMESKYDSLGSTRGKIVKAWGHAGRVSKEGHRRGLSFKKPLEVQSRSQQSLVGWLSNLSQQLELPIPDENLGADGVTGLSKFGDGHGPPVGEHTIVDNEDSSQPTHSDPIGGPTSLEQ</sequence>
<comment type="caution">
    <text evidence="2">The sequence shown here is derived from an EMBL/GenBank/DDBJ whole genome shotgun (WGS) entry which is preliminary data.</text>
</comment>
<keyword evidence="3" id="KW-1185">Reference proteome</keyword>
<accession>A0ABR2PA59</accession>
<name>A0ABR2PA59_9ROSI</name>
<protein>
    <submittedName>
        <fullName evidence="2">Uncharacterized protein</fullName>
    </submittedName>
</protein>
<feature type="region of interest" description="Disordered" evidence="1">
    <location>
        <begin position="173"/>
        <end position="226"/>
    </location>
</feature>
<organism evidence="2 3">
    <name type="scientific">Hibiscus sabdariffa</name>
    <name type="common">roselle</name>
    <dbReference type="NCBI Taxonomy" id="183260"/>
    <lineage>
        <taxon>Eukaryota</taxon>
        <taxon>Viridiplantae</taxon>
        <taxon>Streptophyta</taxon>
        <taxon>Embryophyta</taxon>
        <taxon>Tracheophyta</taxon>
        <taxon>Spermatophyta</taxon>
        <taxon>Magnoliopsida</taxon>
        <taxon>eudicotyledons</taxon>
        <taxon>Gunneridae</taxon>
        <taxon>Pentapetalae</taxon>
        <taxon>rosids</taxon>
        <taxon>malvids</taxon>
        <taxon>Malvales</taxon>
        <taxon>Malvaceae</taxon>
        <taxon>Malvoideae</taxon>
        <taxon>Hibiscus</taxon>
    </lineage>
</organism>